<keyword evidence="2 5" id="KW-0812">Transmembrane</keyword>
<evidence type="ECO:0000256" key="5">
    <source>
        <dbReference type="SAM" id="Phobius"/>
    </source>
</evidence>
<sequence>MQHTFLTQINPLLKIITSITILSIALILDNIWAITVLVLPLLLLVLISVRINLKILGYVSISLFLFMVVSTWLRDFDTSVFSTLRLVAIMLPTPLLASTTSPSDLIRALQATRLPSFLTLSLMLIWRFLPIIQQETQRILEANQLRGVDLKFQPQQWFSGLFIPLMFRIVAYADDVTVGLETRGYDPQAPRSNSKPLRWQLQDTIFTLSTTVMLAVVGYIELFV</sequence>
<accession>A0A2N6K5S5</accession>
<evidence type="ECO:0000256" key="2">
    <source>
        <dbReference type="ARBA" id="ARBA00022692"/>
    </source>
</evidence>
<evidence type="ECO:0000256" key="4">
    <source>
        <dbReference type="ARBA" id="ARBA00023136"/>
    </source>
</evidence>
<evidence type="ECO:0000256" key="1">
    <source>
        <dbReference type="ARBA" id="ARBA00004141"/>
    </source>
</evidence>
<dbReference type="AlphaFoldDB" id="A0A2N6K5S5"/>
<dbReference type="PANTHER" id="PTHR33514">
    <property type="entry name" value="PROTEIN ABCI12, CHLOROPLASTIC"/>
    <property type="match status" value="1"/>
</dbReference>
<feature type="transmembrane region" description="Helical" evidence="5">
    <location>
        <begin position="21"/>
        <end position="49"/>
    </location>
</feature>
<evidence type="ECO:0000256" key="3">
    <source>
        <dbReference type="ARBA" id="ARBA00022989"/>
    </source>
</evidence>
<organism evidence="6 7">
    <name type="scientific">Fischerella muscicola CCMEE 5323</name>
    <dbReference type="NCBI Taxonomy" id="2019572"/>
    <lineage>
        <taxon>Bacteria</taxon>
        <taxon>Bacillati</taxon>
        <taxon>Cyanobacteriota</taxon>
        <taxon>Cyanophyceae</taxon>
        <taxon>Nostocales</taxon>
        <taxon>Hapalosiphonaceae</taxon>
        <taxon>Fischerella</taxon>
    </lineage>
</organism>
<comment type="caution">
    <text evidence="6">The sequence shown here is derived from an EMBL/GenBank/DDBJ whole genome shotgun (WGS) entry which is preliminary data.</text>
</comment>
<evidence type="ECO:0000313" key="7">
    <source>
        <dbReference type="Proteomes" id="UP000235036"/>
    </source>
</evidence>
<dbReference type="Pfam" id="PF02361">
    <property type="entry name" value="CbiQ"/>
    <property type="match status" value="1"/>
</dbReference>
<proteinExistence type="predicted"/>
<keyword evidence="3 5" id="KW-1133">Transmembrane helix</keyword>
<dbReference type="EMBL" id="NRQW01000146">
    <property type="protein sequence ID" value="PLZ91961.1"/>
    <property type="molecule type" value="Genomic_DNA"/>
</dbReference>
<feature type="transmembrane region" description="Helical" evidence="5">
    <location>
        <begin position="201"/>
        <end position="220"/>
    </location>
</feature>
<keyword evidence="4 5" id="KW-0472">Membrane</keyword>
<reference evidence="6 7" key="1">
    <citation type="submission" date="2017-08" db="EMBL/GenBank/DDBJ databases">
        <title>Genomes of Fischerella (Mastigocladus) sp. strains.</title>
        <authorList>
            <person name="Miller S.R."/>
        </authorList>
    </citation>
    <scope>NUCLEOTIDE SEQUENCE [LARGE SCALE GENOMIC DNA]</scope>
    <source>
        <strain evidence="6 7">CCMEE 5323</strain>
    </source>
</reference>
<dbReference type="RefSeq" id="WP_016869578.1">
    <property type="nucleotide sequence ID" value="NZ_CAWNVR010000227.1"/>
</dbReference>
<comment type="subcellular location">
    <subcellularLocation>
        <location evidence="1">Membrane</location>
        <topology evidence="1">Multi-pass membrane protein</topology>
    </subcellularLocation>
</comment>
<dbReference type="CDD" id="cd16914">
    <property type="entry name" value="EcfT"/>
    <property type="match status" value="1"/>
</dbReference>
<dbReference type="Proteomes" id="UP000235036">
    <property type="component" value="Unassembled WGS sequence"/>
</dbReference>
<dbReference type="GO" id="GO:0005886">
    <property type="term" value="C:plasma membrane"/>
    <property type="evidence" value="ECO:0007669"/>
    <property type="project" value="TreeGrafter"/>
</dbReference>
<feature type="transmembrane region" description="Helical" evidence="5">
    <location>
        <begin position="55"/>
        <end position="73"/>
    </location>
</feature>
<evidence type="ECO:0000313" key="6">
    <source>
        <dbReference type="EMBL" id="PLZ91961.1"/>
    </source>
</evidence>
<name>A0A2N6K5S5_FISMU</name>
<dbReference type="PANTHER" id="PTHR33514:SF13">
    <property type="entry name" value="PROTEIN ABCI12, CHLOROPLASTIC"/>
    <property type="match status" value="1"/>
</dbReference>
<gene>
    <name evidence="6" type="ORF">CEN44_07165</name>
</gene>
<protein>
    <submittedName>
        <fullName evidence="6">Energy-coupling factor transporter transmembrane protein EcfT</fullName>
    </submittedName>
</protein>
<keyword evidence="7" id="KW-1185">Reference proteome</keyword>
<dbReference type="InterPro" id="IPR003339">
    <property type="entry name" value="ABC/ECF_trnsptr_transmembrane"/>
</dbReference>